<dbReference type="Gene3D" id="3.40.1730.10">
    <property type="entry name" value="pa0076 domain"/>
    <property type="match status" value="1"/>
</dbReference>
<dbReference type="PIRSF" id="PIRSF029287">
    <property type="entry name" value="UCP029287"/>
    <property type="match status" value="1"/>
</dbReference>
<dbReference type="InterPro" id="IPR017748">
    <property type="entry name" value="TagF"/>
</dbReference>
<dbReference type="AlphaFoldDB" id="A0A2G6PG23"/>
<accession>A0A2G6PG23</accession>
<gene>
    <name evidence="1" type="ORF">CSA09_03435</name>
</gene>
<comment type="caution">
    <text evidence="1">The sequence shown here is derived from an EMBL/GenBank/DDBJ whole genome shotgun (WGS) entry which is preliminary data.</text>
</comment>
<sequence length="266" mass="29618">MGGVSLPKPALSSTTEQTLPGFFGKLPGRGDFIGRHLPKVFLEPWDRWLQAAIADSRECLGASWQDSYCTSPIWRFALSAGLCGTQAHTGVLMPSMDRVGRYYPLAIVAPLSPDWPLLMLPVDADDWFEQAEQLALDGLSSNKLDLDTFDGQVISLGVPQKMYVIDNNDRDDNAWYCPLPDSSQALSHSPMLAAYLLQRSFSRHSLWWTEGSEQITRCLLVCEGLPSPSRFAALLVGDWQQWGWQEKPLNCMDLSSGFDTAEKESE</sequence>
<proteinExistence type="predicted"/>
<evidence type="ECO:0000313" key="2">
    <source>
        <dbReference type="Proteomes" id="UP000229278"/>
    </source>
</evidence>
<dbReference type="Pfam" id="PF09867">
    <property type="entry name" value="TagF_N"/>
    <property type="match status" value="1"/>
</dbReference>
<dbReference type="EMBL" id="PDTV01000007">
    <property type="protein sequence ID" value="PIE83129.1"/>
    <property type="molecule type" value="Genomic_DNA"/>
</dbReference>
<dbReference type="Proteomes" id="UP000229278">
    <property type="component" value="Unassembled WGS sequence"/>
</dbReference>
<reference evidence="1 2" key="1">
    <citation type="submission" date="2017-10" db="EMBL/GenBank/DDBJ databases">
        <title>Novel microbial diversity and functional potential in the marine mammal oral microbiome.</title>
        <authorList>
            <person name="Dudek N.K."/>
            <person name="Sun C.L."/>
            <person name="Burstein D."/>
            <person name="Kantor R.S."/>
            <person name="Aliaga Goltsman D.S."/>
            <person name="Bik E.M."/>
            <person name="Thomas B.C."/>
            <person name="Banfield J.F."/>
            <person name="Relman D.A."/>
        </authorList>
    </citation>
    <scope>NUCLEOTIDE SEQUENCE [LARGE SCALE GENOMIC DNA]</scope>
    <source>
        <strain evidence="1">DOLJORAL78_50_517</strain>
    </source>
</reference>
<evidence type="ECO:0000313" key="1">
    <source>
        <dbReference type="EMBL" id="PIE83129.1"/>
    </source>
</evidence>
<name>A0A2G6PG23_9GAMM</name>
<dbReference type="NCBIfam" id="TIGR03373">
    <property type="entry name" value="VI_minor_4"/>
    <property type="match status" value="1"/>
</dbReference>
<dbReference type="InterPro" id="IPR038225">
    <property type="entry name" value="TagF_sf"/>
</dbReference>
<organism evidence="1 2">
    <name type="scientific">Candidatus Contendibacter odensensis</name>
    <dbReference type="NCBI Taxonomy" id="1400860"/>
    <lineage>
        <taxon>Bacteria</taxon>
        <taxon>Pseudomonadati</taxon>
        <taxon>Pseudomonadota</taxon>
        <taxon>Gammaproteobacteria</taxon>
        <taxon>Candidatus Competibacteraceae</taxon>
        <taxon>Candidatus Contendibacter</taxon>
    </lineage>
</organism>
<protein>
    <submittedName>
        <fullName evidence="1">Type VI secretion system-associated protein TagF</fullName>
    </submittedName>
</protein>